<evidence type="ECO:0000313" key="3">
    <source>
        <dbReference type="EMBL" id="KAG6692134.1"/>
    </source>
</evidence>
<evidence type="ECO:0000256" key="1">
    <source>
        <dbReference type="ARBA" id="ARBA00008668"/>
    </source>
</evidence>
<reference evidence="3" key="1">
    <citation type="submission" date="2021-01" db="EMBL/GenBank/DDBJ databases">
        <authorList>
            <person name="Lovell J.T."/>
            <person name="Bentley N."/>
            <person name="Bhattarai G."/>
            <person name="Jenkins J.W."/>
            <person name="Sreedasyam A."/>
            <person name="Alarcon Y."/>
            <person name="Bock C."/>
            <person name="Boston L."/>
            <person name="Carlson J."/>
            <person name="Cervantes K."/>
            <person name="Clermont K."/>
            <person name="Krom N."/>
            <person name="Kubenka K."/>
            <person name="Mamidi S."/>
            <person name="Mattison C."/>
            <person name="Monteros M."/>
            <person name="Pisani C."/>
            <person name="Plott C."/>
            <person name="Rajasekar S."/>
            <person name="Rhein H.S."/>
            <person name="Rohla C."/>
            <person name="Song M."/>
            <person name="Hilaire R.S."/>
            <person name="Shu S."/>
            <person name="Wells L."/>
            <person name="Wang X."/>
            <person name="Webber J."/>
            <person name="Heerema R.J."/>
            <person name="Klein P."/>
            <person name="Conner P."/>
            <person name="Grauke L."/>
            <person name="Grimwood J."/>
            <person name="Schmutz J."/>
            <person name="Randall J.J."/>
        </authorList>
    </citation>
    <scope>NUCLEOTIDE SEQUENCE</scope>
    <source>
        <tissue evidence="3">Leaf</tissue>
    </source>
</reference>
<dbReference type="EMBL" id="CM031834">
    <property type="protein sequence ID" value="KAG6692134.1"/>
    <property type="molecule type" value="Genomic_DNA"/>
</dbReference>
<comment type="similarity">
    <text evidence="1">Belongs to the 'GDSL' lipolytic enzyme family.</text>
</comment>
<dbReference type="CDD" id="cd01837">
    <property type="entry name" value="SGNH_plant_lipase_like"/>
    <property type="match status" value="1"/>
</dbReference>
<dbReference type="Pfam" id="PF00657">
    <property type="entry name" value="Lipase_GDSL"/>
    <property type="match status" value="1"/>
</dbReference>
<sequence length="364" mass="39953">MKKGVVLFLLLVISFIELIQVHGQPQVPCYFIFGDSLADDGNNNLLPTLAKANYEPYGVDFPEGPTGRFCNGRTIVDILAEMMGFDDYIQPFATANGTEILKGVNYASGGAGILNETGQTSGARICMDEQLNNHQVTVSSIVSMLGSSQSATEYLNKCFYSVGMGDNDYINNYFQPDYYTSSLLYTPEQFAKVLIEKFSQQIETLYNYGARKIALFGVGMLGCTPNAISVYGTNGSTCVEFMNYESSFFNVELKSLVDSLNTEKPDATFIYVDAVKLAEDIMAAAFNVTTVGCCEVEELTGLCIPFETPCQNRSEYAFWDSFHPSEAANVISAIGAYSVIFPSEFYTRDKSLVLSFNHGSVMAV</sequence>
<comment type="caution">
    <text evidence="3">The sequence shown here is derived from an EMBL/GenBank/DDBJ whole genome shotgun (WGS) entry which is preliminary data.</text>
</comment>
<dbReference type="InterPro" id="IPR035669">
    <property type="entry name" value="SGNH_plant_lipase-like"/>
</dbReference>
<dbReference type="PANTHER" id="PTHR45650:SF75">
    <property type="entry name" value="GDSL-LIKE LIPASE_ACYLHYDROLASE"/>
    <property type="match status" value="1"/>
</dbReference>
<feature type="chain" id="PRO_5037563823" evidence="2">
    <location>
        <begin position="24"/>
        <end position="364"/>
    </location>
</feature>
<evidence type="ECO:0000256" key="2">
    <source>
        <dbReference type="SAM" id="SignalP"/>
    </source>
</evidence>
<protein>
    <submittedName>
        <fullName evidence="3">Uncharacterized protein</fullName>
    </submittedName>
</protein>
<proteinExistence type="inferred from homology"/>
<gene>
    <name evidence="3" type="ORF">I3842_10G097700</name>
</gene>
<accession>A0A922DWE0</accession>
<organism evidence="3 4">
    <name type="scientific">Carya illinoinensis</name>
    <name type="common">Pecan</name>
    <dbReference type="NCBI Taxonomy" id="32201"/>
    <lineage>
        <taxon>Eukaryota</taxon>
        <taxon>Viridiplantae</taxon>
        <taxon>Streptophyta</taxon>
        <taxon>Embryophyta</taxon>
        <taxon>Tracheophyta</taxon>
        <taxon>Spermatophyta</taxon>
        <taxon>Magnoliopsida</taxon>
        <taxon>eudicotyledons</taxon>
        <taxon>Gunneridae</taxon>
        <taxon>Pentapetalae</taxon>
        <taxon>rosids</taxon>
        <taxon>fabids</taxon>
        <taxon>Fagales</taxon>
        <taxon>Juglandaceae</taxon>
        <taxon>Carya</taxon>
    </lineage>
</organism>
<evidence type="ECO:0000313" key="4">
    <source>
        <dbReference type="Proteomes" id="UP000811246"/>
    </source>
</evidence>
<dbReference type="InterPro" id="IPR051238">
    <property type="entry name" value="GDSL_esterase/lipase"/>
</dbReference>
<feature type="signal peptide" evidence="2">
    <location>
        <begin position="1"/>
        <end position="23"/>
    </location>
</feature>
<keyword evidence="2" id="KW-0732">Signal</keyword>
<dbReference type="InterPro" id="IPR001087">
    <property type="entry name" value="GDSL"/>
</dbReference>
<dbReference type="PANTHER" id="PTHR45650">
    <property type="entry name" value="GDSL-LIKE LIPASE/ACYLHYDROLASE-RELATED"/>
    <property type="match status" value="1"/>
</dbReference>
<dbReference type="Proteomes" id="UP000811246">
    <property type="component" value="Chromosome 10"/>
</dbReference>
<dbReference type="GO" id="GO:0016788">
    <property type="term" value="F:hydrolase activity, acting on ester bonds"/>
    <property type="evidence" value="ECO:0007669"/>
    <property type="project" value="InterPro"/>
</dbReference>
<dbReference type="AlphaFoldDB" id="A0A922DWE0"/>
<name>A0A922DWE0_CARIL</name>